<dbReference type="SUPFAM" id="SSF53474">
    <property type="entry name" value="alpha/beta-Hydrolases"/>
    <property type="match status" value="1"/>
</dbReference>
<dbReference type="EMBL" id="JALLPJ020000718">
    <property type="protein sequence ID" value="KAL3784671.1"/>
    <property type="molecule type" value="Genomic_DNA"/>
</dbReference>
<dbReference type="Pfam" id="PF00561">
    <property type="entry name" value="Abhydrolase_1"/>
    <property type="match status" value="1"/>
</dbReference>
<evidence type="ECO:0000313" key="13">
    <source>
        <dbReference type="Proteomes" id="UP001530400"/>
    </source>
</evidence>
<reference evidence="12 13" key="1">
    <citation type="submission" date="2024-10" db="EMBL/GenBank/DDBJ databases">
        <title>Updated reference genomes for cyclostephanoid diatoms.</title>
        <authorList>
            <person name="Roberts W.R."/>
            <person name="Alverson A.J."/>
        </authorList>
    </citation>
    <scope>NUCLEOTIDE SEQUENCE [LARGE SCALE GENOMIC DNA]</scope>
    <source>
        <strain evidence="12 13">AJA010-31</strain>
    </source>
</reference>
<dbReference type="PRINTS" id="PR00793">
    <property type="entry name" value="PROAMNOPTASE"/>
</dbReference>
<dbReference type="InterPro" id="IPR029058">
    <property type="entry name" value="AB_hydrolase_fold"/>
</dbReference>
<dbReference type="PANTHER" id="PTHR43722">
    <property type="entry name" value="PROLINE IMINOPEPTIDASE"/>
    <property type="match status" value="1"/>
</dbReference>
<comment type="similarity">
    <text evidence="3">Belongs to the peptidase S33 family.</text>
</comment>
<dbReference type="InterPro" id="IPR000073">
    <property type="entry name" value="AB_hydrolase_1"/>
</dbReference>
<dbReference type="InterPro" id="IPR005944">
    <property type="entry name" value="Pro_iminopeptidase"/>
</dbReference>
<evidence type="ECO:0000313" key="12">
    <source>
        <dbReference type="EMBL" id="KAL3784671.1"/>
    </source>
</evidence>
<evidence type="ECO:0000256" key="3">
    <source>
        <dbReference type="ARBA" id="ARBA00010088"/>
    </source>
</evidence>
<keyword evidence="10" id="KW-0812">Transmembrane</keyword>
<dbReference type="Proteomes" id="UP001530400">
    <property type="component" value="Unassembled WGS sequence"/>
</dbReference>
<keyword evidence="8" id="KW-0378">Hydrolase</keyword>
<name>A0ABD3PBG8_9STRA</name>
<proteinExistence type="inferred from homology"/>
<organism evidence="12 13">
    <name type="scientific">Cyclotella atomus</name>
    <dbReference type="NCBI Taxonomy" id="382360"/>
    <lineage>
        <taxon>Eukaryota</taxon>
        <taxon>Sar</taxon>
        <taxon>Stramenopiles</taxon>
        <taxon>Ochrophyta</taxon>
        <taxon>Bacillariophyta</taxon>
        <taxon>Coscinodiscophyceae</taxon>
        <taxon>Thalassiosirophycidae</taxon>
        <taxon>Stephanodiscales</taxon>
        <taxon>Stephanodiscaceae</taxon>
        <taxon>Cyclotella</taxon>
    </lineage>
</organism>
<accession>A0ABD3PBG8</accession>
<dbReference type="InterPro" id="IPR002410">
    <property type="entry name" value="Peptidase_S33"/>
</dbReference>
<evidence type="ECO:0000256" key="6">
    <source>
        <dbReference type="ARBA" id="ARBA00022490"/>
    </source>
</evidence>
<keyword evidence="6" id="KW-0963">Cytoplasm</keyword>
<evidence type="ECO:0000256" key="9">
    <source>
        <dbReference type="ARBA" id="ARBA00029605"/>
    </source>
</evidence>
<evidence type="ECO:0000259" key="11">
    <source>
        <dbReference type="Pfam" id="PF00561"/>
    </source>
</evidence>
<dbReference type="Gene3D" id="3.40.50.1820">
    <property type="entry name" value="alpha/beta hydrolase"/>
    <property type="match status" value="1"/>
</dbReference>
<sequence>MMYQNADRFKKLEHKTSDVPLQTQQQGEGQPLMMRHISMQRGDDNRNNYYTSTYNWKKWFYDVRPRSRLLVAAAFIAIVMYASLHPRRDTEVISIERAIEHTIDIGGGLSIWFRTWGTHRRGYSSAPDAVPAVLFVHGGPGQAVADYKNGNKRFFDAKKLFVVEVDQRGTGNSQPSVRDDYRNMKYYQGVSIDLIAQDFEEVRKYLGIEEWAVWGGSYGSTIALNYCMIYPQSCTGLLLRGIYLDTPEELSQVYSREAFEDDDRKMAEFNTLYDFAKGYLERNAATGDEELDPNDAQGLLQAYEEMISHGDKQAIWTWHSFENNLMEDRPEMQLDPNVIVETKLPEAQNVAFFEVRLWLHGAFQQPSNLLDRVHRLSNIPIWMCQGVYDNVCPVQNAWNLVKALKKECHRHPRSDDPGYLQAYFLDANHEDTDPVMENCLKRIMNEFLEMMNDNEVK</sequence>
<keyword evidence="10" id="KW-0472">Membrane</keyword>
<evidence type="ECO:0000256" key="7">
    <source>
        <dbReference type="ARBA" id="ARBA00022670"/>
    </source>
</evidence>
<dbReference type="GO" id="GO:0006508">
    <property type="term" value="P:proteolysis"/>
    <property type="evidence" value="ECO:0007669"/>
    <property type="project" value="UniProtKB-KW"/>
</dbReference>
<comment type="subcellular location">
    <subcellularLocation>
        <location evidence="2">Cytoplasm</location>
    </subcellularLocation>
</comment>
<keyword evidence="10" id="KW-1133">Transmembrane helix</keyword>
<evidence type="ECO:0000256" key="1">
    <source>
        <dbReference type="ARBA" id="ARBA00001585"/>
    </source>
</evidence>
<dbReference type="AlphaFoldDB" id="A0ABD3PBG8"/>
<evidence type="ECO:0000256" key="8">
    <source>
        <dbReference type="ARBA" id="ARBA00022801"/>
    </source>
</evidence>
<evidence type="ECO:0000256" key="10">
    <source>
        <dbReference type="SAM" id="Phobius"/>
    </source>
</evidence>
<keyword evidence="7" id="KW-0645">Protease</keyword>
<evidence type="ECO:0000256" key="5">
    <source>
        <dbReference type="ARBA" id="ARBA00022438"/>
    </source>
</evidence>
<evidence type="ECO:0000256" key="4">
    <source>
        <dbReference type="ARBA" id="ARBA00012568"/>
    </source>
</evidence>
<comment type="caution">
    <text evidence="12">The sequence shown here is derived from an EMBL/GenBank/DDBJ whole genome shotgun (WGS) entry which is preliminary data.</text>
</comment>
<feature type="transmembrane region" description="Helical" evidence="10">
    <location>
        <begin position="67"/>
        <end position="84"/>
    </location>
</feature>
<comment type="catalytic activity">
    <reaction evidence="1">
        <text>Release of N-terminal proline from a peptide.</text>
        <dbReference type="EC" id="3.4.11.5"/>
    </reaction>
</comment>
<protein>
    <recommendedName>
        <fullName evidence="4">prolyl aminopeptidase</fullName>
        <ecNumber evidence="4">3.4.11.5</ecNumber>
    </recommendedName>
    <alternativeName>
        <fullName evidence="9">Prolyl aminopeptidase</fullName>
    </alternativeName>
</protein>
<dbReference type="GO" id="GO:0005737">
    <property type="term" value="C:cytoplasm"/>
    <property type="evidence" value="ECO:0007669"/>
    <property type="project" value="UniProtKB-SubCell"/>
</dbReference>
<feature type="domain" description="AB hydrolase-1" evidence="11">
    <location>
        <begin position="131"/>
        <end position="408"/>
    </location>
</feature>
<keyword evidence="13" id="KW-1185">Reference proteome</keyword>
<dbReference type="EC" id="3.4.11.5" evidence="4"/>
<dbReference type="PANTHER" id="PTHR43722:SF1">
    <property type="entry name" value="PROLINE IMINOPEPTIDASE"/>
    <property type="match status" value="1"/>
</dbReference>
<dbReference type="GO" id="GO:0004177">
    <property type="term" value="F:aminopeptidase activity"/>
    <property type="evidence" value="ECO:0007669"/>
    <property type="project" value="UniProtKB-KW"/>
</dbReference>
<evidence type="ECO:0000256" key="2">
    <source>
        <dbReference type="ARBA" id="ARBA00004496"/>
    </source>
</evidence>
<keyword evidence="5" id="KW-0031">Aminopeptidase</keyword>
<gene>
    <name evidence="12" type="ORF">ACHAWO_004886</name>
</gene>